<proteinExistence type="predicted"/>
<sequence>MPFTVAARTDKPDRGTGGGARPMWCEGAPMDLSDEGSPFDADVIGMPVADVAGLFPGRRSAADLAAFFVRAGWSSRSSSWEGYEVESPPARLEIEPVDAGVLLHGEADAGRLDALIAVLSARGLPFSVEFHGEDGALLREVRVGSADFAGPAGPRQRDLPVRPRQGLRQRLTDLFTRKG</sequence>
<reference evidence="2" key="1">
    <citation type="submission" date="2022-10" db="EMBL/GenBank/DDBJ databases">
        <title>The complete genomes of actinobacterial strains from the NBC collection.</title>
        <authorList>
            <person name="Joergensen T.S."/>
            <person name="Alvarez Arevalo M."/>
            <person name="Sterndorff E.B."/>
            <person name="Faurdal D."/>
            <person name="Vuksanovic O."/>
            <person name="Mourched A.-S."/>
            <person name="Charusanti P."/>
            <person name="Shaw S."/>
            <person name="Blin K."/>
            <person name="Weber T."/>
        </authorList>
    </citation>
    <scope>NUCLEOTIDE SEQUENCE</scope>
    <source>
        <strain evidence="2">NBC_00248</strain>
    </source>
</reference>
<gene>
    <name evidence="2" type="ORF">OG517_18015</name>
</gene>
<dbReference type="Proteomes" id="UP001432039">
    <property type="component" value="Chromosome"/>
</dbReference>
<feature type="region of interest" description="Disordered" evidence="1">
    <location>
        <begin position="1"/>
        <end position="23"/>
    </location>
</feature>
<protein>
    <submittedName>
        <fullName evidence="2">Uncharacterized protein</fullName>
    </submittedName>
</protein>
<evidence type="ECO:0000313" key="2">
    <source>
        <dbReference type="EMBL" id="WUQ13173.1"/>
    </source>
</evidence>
<accession>A0ABZ1TBC9</accession>
<evidence type="ECO:0000256" key="1">
    <source>
        <dbReference type="SAM" id="MobiDB-lite"/>
    </source>
</evidence>
<organism evidence="2 3">
    <name type="scientific">Streptomyces virginiae</name>
    <name type="common">Streptomyces cinnamonensis</name>
    <dbReference type="NCBI Taxonomy" id="1961"/>
    <lineage>
        <taxon>Bacteria</taxon>
        <taxon>Bacillati</taxon>
        <taxon>Actinomycetota</taxon>
        <taxon>Actinomycetes</taxon>
        <taxon>Kitasatosporales</taxon>
        <taxon>Streptomycetaceae</taxon>
        <taxon>Streptomyces</taxon>
    </lineage>
</organism>
<dbReference type="RefSeq" id="WP_328962216.1">
    <property type="nucleotide sequence ID" value="NZ_CP108090.1"/>
</dbReference>
<dbReference type="EMBL" id="CP108090">
    <property type="protein sequence ID" value="WUQ13173.1"/>
    <property type="molecule type" value="Genomic_DNA"/>
</dbReference>
<keyword evidence="3" id="KW-1185">Reference proteome</keyword>
<evidence type="ECO:0000313" key="3">
    <source>
        <dbReference type="Proteomes" id="UP001432039"/>
    </source>
</evidence>
<name>A0ABZ1TBC9_STRVG</name>